<dbReference type="PANTHER" id="PTHR33295:SF8">
    <property type="entry name" value="AAA+ ATPASE DOMAIN-CONTAINING PROTEIN"/>
    <property type="match status" value="1"/>
</dbReference>
<comment type="caution">
    <text evidence="3">The sequence shown here is derived from an EMBL/GenBank/DDBJ whole genome shotgun (WGS) entry which is preliminary data.</text>
</comment>
<reference evidence="4" key="1">
    <citation type="submission" date="2017-09" db="EMBL/GenBank/DDBJ databases">
        <title>Depth-based differentiation of microbial function through sediment-hosted aquifers and enrichment of novel symbionts in the deep terrestrial subsurface.</title>
        <authorList>
            <person name="Probst A.J."/>
            <person name="Ladd B."/>
            <person name="Jarett J.K."/>
            <person name="Geller-Mcgrath D.E."/>
            <person name="Sieber C.M.K."/>
            <person name="Emerson J.B."/>
            <person name="Anantharaman K."/>
            <person name="Thomas B.C."/>
            <person name="Malmstrom R."/>
            <person name="Stieglmeier M."/>
            <person name="Klingl A."/>
            <person name="Woyke T."/>
            <person name="Ryan C.M."/>
            <person name="Banfield J.F."/>
        </authorList>
    </citation>
    <scope>NUCLEOTIDE SEQUENCE [LARGE SCALE GENOMIC DNA]</scope>
</reference>
<evidence type="ECO:0000259" key="2">
    <source>
        <dbReference type="Pfam" id="PF13635"/>
    </source>
</evidence>
<dbReference type="Pfam" id="PF13635">
    <property type="entry name" value="DUF4143"/>
    <property type="match status" value="1"/>
</dbReference>
<evidence type="ECO:0000313" key="4">
    <source>
        <dbReference type="Proteomes" id="UP000231252"/>
    </source>
</evidence>
<name>A0A2H0XAN3_UNCKA</name>
<dbReference type="InterPro" id="IPR027417">
    <property type="entry name" value="P-loop_NTPase"/>
</dbReference>
<dbReference type="EMBL" id="PEYU01000102">
    <property type="protein sequence ID" value="PIS21966.1"/>
    <property type="molecule type" value="Genomic_DNA"/>
</dbReference>
<dbReference type="PANTHER" id="PTHR33295">
    <property type="entry name" value="ATPASE"/>
    <property type="match status" value="1"/>
</dbReference>
<protein>
    <recommendedName>
        <fullName evidence="5">ATPase</fullName>
    </recommendedName>
</protein>
<sequence>MQIFKRDLFQEVVSNIGLLDIVVVTGMRRVGKTFFMKSISQYIKSTNQVILDFENPLDRKVFEEEDYNNIIQNLSSVNTALHIKEKIYVFLDELQAFPESVPAIKYLSDHHNIKFFVTGSSSFYLKNLFSESLSGRKQLYELFPLNFREFLRFKGIEYEFSNDFSQMDKSKNYIRYEKLNKYLEEYLTYGGFPQVVLAESVDKKESYVKDIFKSYFEKDVEKLADFKDIAAFRDVIILLLNRVGSRLDITKIAKEVGTTRDTVYAYLSFLSHTYFIFLVEPHTQNVDKEISGSKKVYICDNGILNILGKVTYGNLVENSTFLALKKFQTDTRYYQRKSGAEVDFVLPEKKVCFEVKNKAFIDDVSRIRAFSGELAMDRGFVVSREFTDLSDTVLLQDL</sequence>
<dbReference type="InterPro" id="IPR041682">
    <property type="entry name" value="AAA_14"/>
</dbReference>
<feature type="domain" description="DUF4143" evidence="2">
    <location>
        <begin position="217"/>
        <end position="356"/>
    </location>
</feature>
<dbReference type="Proteomes" id="UP000231252">
    <property type="component" value="Unassembled WGS sequence"/>
</dbReference>
<dbReference type="Pfam" id="PF13173">
    <property type="entry name" value="AAA_14"/>
    <property type="match status" value="1"/>
</dbReference>
<evidence type="ECO:0000259" key="1">
    <source>
        <dbReference type="Pfam" id="PF13173"/>
    </source>
</evidence>
<evidence type="ECO:0000313" key="3">
    <source>
        <dbReference type="EMBL" id="PIS21966.1"/>
    </source>
</evidence>
<dbReference type="AlphaFoldDB" id="A0A2H0XAN3"/>
<gene>
    <name evidence="3" type="ORF">COT50_04565</name>
</gene>
<accession>A0A2H0XAN3</accession>
<proteinExistence type="predicted"/>
<feature type="domain" description="AAA" evidence="1">
    <location>
        <begin position="21"/>
        <end position="151"/>
    </location>
</feature>
<dbReference type="InterPro" id="IPR025420">
    <property type="entry name" value="DUF4143"/>
</dbReference>
<evidence type="ECO:0008006" key="5">
    <source>
        <dbReference type="Google" id="ProtNLM"/>
    </source>
</evidence>
<organism evidence="3 4">
    <name type="scientific">candidate division WWE3 bacterium CG08_land_8_20_14_0_20_41_10</name>
    <dbReference type="NCBI Taxonomy" id="1975085"/>
    <lineage>
        <taxon>Bacteria</taxon>
        <taxon>Katanobacteria</taxon>
    </lineage>
</organism>
<dbReference type="Gene3D" id="3.40.50.300">
    <property type="entry name" value="P-loop containing nucleotide triphosphate hydrolases"/>
    <property type="match status" value="1"/>
</dbReference>
<dbReference type="SUPFAM" id="SSF52540">
    <property type="entry name" value="P-loop containing nucleoside triphosphate hydrolases"/>
    <property type="match status" value="1"/>
</dbReference>